<name>A0AA94JD88_9GAMM</name>
<evidence type="ECO:0000259" key="1">
    <source>
        <dbReference type="Pfam" id="PF07126"/>
    </source>
</evidence>
<protein>
    <submittedName>
        <fullName evidence="3">Cell division protein</fullName>
    </submittedName>
</protein>
<feature type="domain" description="Cell-division protein ZapC N-terminal" evidence="2">
    <location>
        <begin position="4"/>
        <end position="64"/>
    </location>
</feature>
<dbReference type="InterPro" id="IPR048373">
    <property type="entry name" value="ZapC_N"/>
</dbReference>
<feature type="domain" description="Cell-division protein ZapC C-terminal" evidence="1">
    <location>
        <begin position="90"/>
        <end position="168"/>
    </location>
</feature>
<dbReference type="Proteomes" id="UP000286680">
    <property type="component" value="Unassembled WGS sequence"/>
</dbReference>
<dbReference type="AlphaFoldDB" id="A0AA94JD88"/>
<evidence type="ECO:0000313" key="3">
    <source>
        <dbReference type="EMBL" id="RUO43614.1"/>
    </source>
</evidence>
<reference evidence="4" key="1">
    <citation type="journal article" date="2018" name="Front. Microbiol.">
        <title>Genome-Based Analysis Reveals the Taxonomy and Diversity of the Family Idiomarinaceae.</title>
        <authorList>
            <person name="Liu Y."/>
            <person name="Lai Q."/>
            <person name="Shao Z."/>
        </authorList>
    </citation>
    <scope>NUCLEOTIDE SEQUENCE [LARGE SCALE GENOMIC DNA]</scope>
    <source>
        <strain evidence="4">SN-14</strain>
    </source>
</reference>
<dbReference type="Pfam" id="PF07126">
    <property type="entry name" value="ZapC_C"/>
    <property type="match status" value="1"/>
</dbReference>
<dbReference type="GO" id="GO:0051301">
    <property type="term" value="P:cell division"/>
    <property type="evidence" value="ECO:0007669"/>
    <property type="project" value="UniProtKB-KW"/>
</dbReference>
<proteinExistence type="predicted"/>
<dbReference type="Pfam" id="PF21083">
    <property type="entry name" value="ZapC_N"/>
    <property type="match status" value="1"/>
</dbReference>
<keyword evidence="4" id="KW-1185">Reference proteome</keyword>
<comment type="caution">
    <text evidence="3">The sequence shown here is derived from an EMBL/GenBank/DDBJ whole genome shotgun (WGS) entry which is preliminary data.</text>
</comment>
<evidence type="ECO:0000313" key="4">
    <source>
        <dbReference type="Proteomes" id="UP000286680"/>
    </source>
</evidence>
<organism evidence="3 4">
    <name type="scientific">Idiomarina aquatica</name>
    <dbReference type="NCBI Taxonomy" id="1327752"/>
    <lineage>
        <taxon>Bacteria</taxon>
        <taxon>Pseudomonadati</taxon>
        <taxon>Pseudomonadota</taxon>
        <taxon>Gammaproteobacteria</taxon>
        <taxon>Alteromonadales</taxon>
        <taxon>Idiomarinaceae</taxon>
        <taxon>Idiomarina</taxon>
    </lineage>
</organism>
<gene>
    <name evidence="3" type="ORF">CWE23_09400</name>
</gene>
<evidence type="ECO:0000259" key="2">
    <source>
        <dbReference type="Pfam" id="PF21083"/>
    </source>
</evidence>
<sequence>MRDSAQWFWCYNPEQKQLAIDTGDGEPLVLPYKPQQLVNIGFSQQGFDVEDANAYQQVLEFLQSYHQDALPVEPHKAALCALGFCRFGCPQMPQSWHFQKSDLEQWPQQRQLCELNSGFDQGLFLILEMDDEFASCMLLSKRMQVSAIKTLRQFQVMKVLNNRLLPATIDLATAAQKQWNTKLA</sequence>
<accession>A0AA94JD88</accession>
<dbReference type="EMBL" id="PIPS01000002">
    <property type="protein sequence ID" value="RUO43614.1"/>
    <property type="molecule type" value="Genomic_DNA"/>
</dbReference>
<dbReference type="InterPro" id="IPR048372">
    <property type="entry name" value="ZapC_C"/>
</dbReference>
<dbReference type="RefSeq" id="WP_105307722.1">
    <property type="nucleotide sequence ID" value="NZ_PIPS01000002.1"/>
</dbReference>
<keyword evidence="3" id="KW-0131">Cell cycle</keyword>
<keyword evidence="3" id="KW-0132">Cell division</keyword>